<dbReference type="EMBL" id="JAKOGI010000019">
    <property type="protein sequence ID" value="KAJ8449699.1"/>
    <property type="molecule type" value="Genomic_DNA"/>
</dbReference>
<keyword evidence="5" id="KW-0479">Metal-binding</keyword>
<comment type="similarity">
    <text evidence="2">Belongs to the PEP-utilizing enzyme family.</text>
</comment>
<keyword evidence="7" id="KW-0418">Kinase</keyword>
<dbReference type="GO" id="GO:0046872">
    <property type="term" value="F:metal ion binding"/>
    <property type="evidence" value="ECO:0007669"/>
    <property type="project" value="UniProtKB-KW"/>
</dbReference>
<dbReference type="Pfam" id="PF00686">
    <property type="entry name" value="CBM_20"/>
    <property type="match status" value="1"/>
</dbReference>
<evidence type="ECO:0000259" key="12">
    <source>
        <dbReference type="PROSITE" id="PS51166"/>
    </source>
</evidence>
<dbReference type="InterPro" id="IPR013784">
    <property type="entry name" value="Carb-bd-like_fold"/>
</dbReference>
<dbReference type="InterPro" id="IPR002044">
    <property type="entry name" value="CBM20"/>
</dbReference>
<protein>
    <recommendedName>
        <fullName evidence="12">CBM20 domain-containing protein</fullName>
    </recommendedName>
</protein>
<evidence type="ECO:0000256" key="1">
    <source>
        <dbReference type="ARBA" id="ARBA00001946"/>
    </source>
</evidence>
<dbReference type="SUPFAM" id="SSF49452">
    <property type="entry name" value="Starch-binding domain-like"/>
    <property type="match status" value="1"/>
</dbReference>
<dbReference type="SUPFAM" id="SSF56059">
    <property type="entry name" value="Glutathione synthetase ATP-binding domain-like"/>
    <property type="match status" value="1"/>
</dbReference>
<dbReference type="PROSITE" id="PS51166">
    <property type="entry name" value="CBM20"/>
    <property type="match status" value="1"/>
</dbReference>
<evidence type="ECO:0000313" key="14">
    <source>
        <dbReference type="Proteomes" id="UP001153076"/>
    </source>
</evidence>
<dbReference type="Gene3D" id="3.30.470.20">
    <property type="entry name" value="ATP-grasp fold, B domain"/>
    <property type="match status" value="1"/>
</dbReference>
<keyword evidence="4" id="KW-0808">Transferase</keyword>
<evidence type="ECO:0000256" key="10">
    <source>
        <dbReference type="ARBA" id="ARBA00023277"/>
    </source>
</evidence>
<evidence type="ECO:0000256" key="6">
    <source>
        <dbReference type="ARBA" id="ARBA00022741"/>
    </source>
</evidence>
<keyword evidence="9" id="KW-0460">Magnesium</keyword>
<dbReference type="PANTHER" id="PTHR47453">
    <property type="entry name" value="PHOSPHOGLUCAN, WATER DIKINASE, CHLOROPLASTIC"/>
    <property type="match status" value="1"/>
</dbReference>
<comment type="cofactor">
    <cofactor evidence="1">
        <name>Mg(2+)</name>
        <dbReference type="ChEBI" id="CHEBI:18420"/>
    </cofactor>
</comment>
<dbReference type="OrthoDB" id="6123450at2759"/>
<feature type="compositionally biased region" description="Polar residues" evidence="11">
    <location>
        <begin position="894"/>
        <end position="905"/>
    </location>
</feature>
<keyword evidence="10" id="KW-0119">Carbohydrate metabolism</keyword>
<evidence type="ECO:0000256" key="9">
    <source>
        <dbReference type="ARBA" id="ARBA00022842"/>
    </source>
</evidence>
<evidence type="ECO:0000313" key="13">
    <source>
        <dbReference type="EMBL" id="KAJ8449699.1"/>
    </source>
</evidence>
<dbReference type="InterPro" id="IPR002192">
    <property type="entry name" value="PPDK_AMP/ATP-bd"/>
</dbReference>
<keyword evidence="14" id="KW-1185">Reference proteome</keyword>
<gene>
    <name evidence="13" type="ORF">Cgig2_001355</name>
</gene>
<evidence type="ECO:0000256" key="7">
    <source>
        <dbReference type="ARBA" id="ARBA00022777"/>
    </source>
</evidence>
<proteinExistence type="inferred from homology"/>
<dbReference type="SMART" id="SM01065">
    <property type="entry name" value="CBM_2"/>
    <property type="match status" value="1"/>
</dbReference>
<feature type="region of interest" description="Disordered" evidence="11">
    <location>
        <begin position="884"/>
        <end position="929"/>
    </location>
</feature>
<dbReference type="Gene3D" id="3.30.1490.20">
    <property type="entry name" value="ATP-grasp fold, A domain"/>
    <property type="match status" value="1"/>
</dbReference>
<dbReference type="InterPro" id="IPR054481">
    <property type="entry name" value="GWD1_pHisD"/>
</dbReference>
<feature type="domain" description="CBM20" evidence="12">
    <location>
        <begin position="73"/>
        <end position="173"/>
    </location>
</feature>
<dbReference type="Pfam" id="PF22973">
    <property type="entry name" value="GWD1_pHisD"/>
    <property type="match status" value="1"/>
</dbReference>
<organism evidence="13 14">
    <name type="scientific">Carnegiea gigantea</name>
    <dbReference type="NCBI Taxonomy" id="171969"/>
    <lineage>
        <taxon>Eukaryota</taxon>
        <taxon>Viridiplantae</taxon>
        <taxon>Streptophyta</taxon>
        <taxon>Embryophyta</taxon>
        <taxon>Tracheophyta</taxon>
        <taxon>Spermatophyta</taxon>
        <taxon>Magnoliopsida</taxon>
        <taxon>eudicotyledons</taxon>
        <taxon>Gunneridae</taxon>
        <taxon>Pentapetalae</taxon>
        <taxon>Caryophyllales</taxon>
        <taxon>Cactineae</taxon>
        <taxon>Cactaceae</taxon>
        <taxon>Cactoideae</taxon>
        <taxon>Echinocereeae</taxon>
        <taxon>Carnegiea</taxon>
    </lineage>
</organism>
<evidence type="ECO:0000256" key="5">
    <source>
        <dbReference type="ARBA" id="ARBA00022723"/>
    </source>
</evidence>
<dbReference type="InterPro" id="IPR013815">
    <property type="entry name" value="ATP_grasp_subdomain_1"/>
</dbReference>
<dbReference type="Gene3D" id="2.60.40.10">
    <property type="entry name" value="Immunoglobulins"/>
    <property type="match status" value="1"/>
</dbReference>
<accession>A0A9Q1QPU1</accession>
<dbReference type="PANTHER" id="PTHR47453:SF1">
    <property type="entry name" value="PHOSPHOGLUCAN, WATER DIKINASE, CHLOROPLASTIC"/>
    <property type="match status" value="1"/>
</dbReference>
<evidence type="ECO:0000256" key="11">
    <source>
        <dbReference type="SAM" id="MobiDB-lite"/>
    </source>
</evidence>
<dbReference type="AlphaFoldDB" id="A0A9Q1QPU1"/>
<keyword evidence="8" id="KW-0067">ATP-binding</keyword>
<evidence type="ECO:0000256" key="8">
    <source>
        <dbReference type="ARBA" id="ARBA00022840"/>
    </source>
</evidence>
<reference evidence="13" key="1">
    <citation type="submission" date="2022-04" db="EMBL/GenBank/DDBJ databases">
        <title>Carnegiea gigantea Genome sequencing and assembly v2.</title>
        <authorList>
            <person name="Copetti D."/>
            <person name="Sanderson M.J."/>
            <person name="Burquez A."/>
            <person name="Wojciechowski M.F."/>
        </authorList>
    </citation>
    <scope>NUCLEOTIDE SEQUENCE</scope>
    <source>
        <strain evidence="13">SGP5-SGP5p</strain>
        <tissue evidence="13">Aerial part</tissue>
    </source>
</reference>
<dbReference type="InterPro" id="IPR013783">
    <property type="entry name" value="Ig-like_fold"/>
</dbReference>
<comment type="subunit">
    <text evidence="3">Homodimer.</text>
</comment>
<evidence type="ECO:0000256" key="4">
    <source>
        <dbReference type="ARBA" id="ARBA00022679"/>
    </source>
</evidence>
<sequence length="1272" mass="140169">MDAVRVIQCSSNGGLCRNRVFRRQFGSLFRPGVHFRSQYFKLPSRSVSCSPIICAVSSVEAREEAAMKTKKKGSRQKHGKVELNILLEHQVQFGESVAILGSVKELGSWKNTVAMTWTEIGWVCNLKLEGGDPIEFKFVITRQDKSLAWESGDNRILQIPGEGNFKLVCHWNKTTEPLELLPTESENQDVAEGSDDNGSVVTDAASIEPEVGASPFVEQWQGRGAAFMRSNEHRNRESERKWDTSGLEGMALKLVQGDQNARNWWRKLEVVRELVVENMDDKDRLEALILSAIYLKWINTGQIPCFEDGGHHRPNRHAEISRLIFRELERISSRKDTSLQVCNDFNHGLCPCATVGVILVGGVEHMFKRSNTYLISKMFTFIWVIQNVTEILVIRKIHPCLPSFKAEFTASVPLTRIRDIAHRGDIPHDLKQEIKHTIQNKLHRNAGPEDLVATEAMLSRITQNPGEYSDAFVEQFRIFHQELKDFFNAGRSVGGNYDSLPLAIIVALTYSKERNCNAIMDCLVEQLDSIKESLGEKSLSALTSFLQQKKSLDDLEGSDNNVKKEADQLLKVMQSLNSLREVLMKGLESGLRNDAPDTAIAMRQKWRLSEIGLEDYSFVLLSRFLNVLEALGGVSWLAGNVESKNVSSWNESLDAIIIGINQLGLSGWKTEECAAIRNELLAWKDRGLSEREGSEDGKRIWALRLKATLDRSMRLTEEYCDSLLEIFPPKVQMLGKALGIPENSVRTYTEAEIRAGVIFQVSKLGAILLKAVRSTLASEGWDVIVPGTAYGTVVQVESIVPGSLPSSVTGPVILVVRKADGDEEVTAAGPSIVGVVLLQELPHLSHLGVRARQEKVVFVTCDDRDSVADLLKLSGQYVRIEASSGGVKVRPSSPKENSQDSNIEIQPTKKPTEAENAESDDLSASESEITHSRKVIASRGVILLTDAEPTTCGAKSAACGRLSSLSEASAKVYNEQGVPASFKAPAGAVIPFGSMELALKASQSLETYKSYIERIETAQVEDGVLDKLCSELQELISSIQLPKDVIESISEIFPSTARLIVRSSANVEDLAGMSAAGLYESIPNVSPSNPAVFGNAVSRVWASLYTRRAVLSRRAARVPQKEAQMAVLVQEMLSPDLSFVLHTLSPTDNDRSVVEAEIAPGLGETLASGTRGTPWRLSAGKLDGAVTTLAFANFSEELLVSRAGPADGEVIRLTVDYSKQPLTVNPIFRRQLGQRLCAVGHFLERKFGCPQDVEGCLVGNDVYIVQTRPQPH</sequence>
<dbReference type="Pfam" id="PF01326">
    <property type="entry name" value="PPDK_N"/>
    <property type="match status" value="1"/>
</dbReference>
<evidence type="ECO:0000256" key="2">
    <source>
        <dbReference type="ARBA" id="ARBA00007837"/>
    </source>
</evidence>
<keyword evidence="6" id="KW-0547">Nucleotide-binding</keyword>
<dbReference type="GO" id="GO:0005524">
    <property type="term" value="F:ATP binding"/>
    <property type="evidence" value="ECO:0007669"/>
    <property type="project" value="UniProtKB-KW"/>
</dbReference>
<dbReference type="GO" id="GO:0016301">
    <property type="term" value="F:kinase activity"/>
    <property type="evidence" value="ECO:0007669"/>
    <property type="project" value="UniProtKB-KW"/>
</dbReference>
<dbReference type="GO" id="GO:2001070">
    <property type="term" value="F:starch binding"/>
    <property type="evidence" value="ECO:0007669"/>
    <property type="project" value="InterPro"/>
</dbReference>
<name>A0A9Q1QPU1_9CARY</name>
<evidence type="ECO:0000256" key="3">
    <source>
        <dbReference type="ARBA" id="ARBA00011738"/>
    </source>
</evidence>
<dbReference type="Proteomes" id="UP001153076">
    <property type="component" value="Unassembled WGS sequence"/>
</dbReference>
<comment type="caution">
    <text evidence="13">The sequence shown here is derived from an EMBL/GenBank/DDBJ whole genome shotgun (WGS) entry which is preliminary data.</text>
</comment>